<dbReference type="SUPFAM" id="SSF82784">
    <property type="entry name" value="OsmC-like"/>
    <property type="match status" value="1"/>
</dbReference>
<keyword evidence="2" id="KW-1185">Reference proteome</keyword>
<dbReference type="InterPro" id="IPR015946">
    <property type="entry name" value="KH_dom-like_a/b"/>
</dbReference>
<dbReference type="EMBL" id="WITJ01000009">
    <property type="protein sequence ID" value="MQW39803.1"/>
    <property type="molecule type" value="Genomic_DNA"/>
</dbReference>
<organism evidence="1 2">
    <name type="scientific">Lactococcus hircilactis</name>
    <dbReference type="NCBI Taxonomy" id="1494462"/>
    <lineage>
        <taxon>Bacteria</taxon>
        <taxon>Bacillati</taxon>
        <taxon>Bacillota</taxon>
        <taxon>Bacilli</taxon>
        <taxon>Lactobacillales</taxon>
        <taxon>Streptococcaceae</taxon>
        <taxon>Lactococcus</taxon>
    </lineage>
</organism>
<reference evidence="1 2" key="1">
    <citation type="submission" date="2019-10" db="EMBL/GenBank/DDBJ databases">
        <authorList>
            <person name="Dong K."/>
        </authorList>
    </citation>
    <scope>NUCLEOTIDE SEQUENCE [LARGE SCALE GENOMIC DNA]</scope>
    <source>
        <strain evidence="1 2">DSM 28960</strain>
    </source>
</reference>
<dbReference type="Pfam" id="PF02566">
    <property type="entry name" value="OsmC"/>
    <property type="match status" value="1"/>
</dbReference>
<dbReference type="OrthoDB" id="9797508at2"/>
<sequence length="148" mass="16121">MSEEILHPTATYKTIAINETGVNGVSYIKNEETYPISSPSNAEAVGNPEKFLGLALATCLNATLEAVEKRNQLAHTSKVKVAVYQAPDEKKRGLVFLVDVTVFIPLSADVDARKARAMFALAESRCPVAKLVGSNENVTFTLVHDWED</sequence>
<evidence type="ECO:0000313" key="2">
    <source>
        <dbReference type="Proteomes" id="UP000439550"/>
    </source>
</evidence>
<comment type="caution">
    <text evidence="1">The sequence shown here is derived from an EMBL/GenBank/DDBJ whole genome shotgun (WGS) entry which is preliminary data.</text>
</comment>
<dbReference type="InterPro" id="IPR003718">
    <property type="entry name" value="OsmC/Ohr_fam"/>
</dbReference>
<dbReference type="RefSeq" id="WP_153496468.1">
    <property type="nucleotide sequence ID" value="NZ_CAXYUY010000008.1"/>
</dbReference>
<name>A0A7X2D0R9_9LACT</name>
<proteinExistence type="predicted"/>
<protein>
    <submittedName>
        <fullName evidence="1">OsmC family peroxiredoxin</fullName>
    </submittedName>
</protein>
<dbReference type="InterPro" id="IPR036102">
    <property type="entry name" value="OsmC/Ohrsf"/>
</dbReference>
<gene>
    <name evidence="1" type="ORF">GHI93_07685</name>
</gene>
<dbReference type="Proteomes" id="UP000439550">
    <property type="component" value="Unassembled WGS sequence"/>
</dbReference>
<evidence type="ECO:0000313" key="1">
    <source>
        <dbReference type="EMBL" id="MQW39803.1"/>
    </source>
</evidence>
<accession>A0A7X2D0R9</accession>
<dbReference type="Gene3D" id="3.30.300.20">
    <property type="match status" value="1"/>
</dbReference>
<dbReference type="AlphaFoldDB" id="A0A7X2D0R9"/>